<evidence type="ECO:0000313" key="2">
    <source>
        <dbReference type="Proteomes" id="UP001580391"/>
    </source>
</evidence>
<reference evidence="1 2" key="1">
    <citation type="submission" date="2024-09" db="EMBL/GenBank/DDBJ databases">
        <title>Taxonomic and Genotyping Characterization of Leptospira Strains isolated from Multiple Sources in Colombia highlights the importance of intermediate species.</title>
        <authorList>
            <person name="Torres Higuera L."/>
            <person name="Rojas Tapias D."/>
            <person name="Jimenez Velasquez S."/>
            <person name="Renjifo Ibanez C."/>
        </authorList>
    </citation>
    <scope>NUCLEOTIDE SEQUENCE [LARGE SCALE GENOMIC DNA]</scope>
    <source>
        <strain evidence="1 2">Lep080</strain>
    </source>
</reference>
<accession>A0ABV5BNR7</accession>
<organism evidence="1 2">
    <name type="scientific">Leptospira wolffii</name>
    <dbReference type="NCBI Taxonomy" id="409998"/>
    <lineage>
        <taxon>Bacteria</taxon>
        <taxon>Pseudomonadati</taxon>
        <taxon>Spirochaetota</taxon>
        <taxon>Spirochaetia</taxon>
        <taxon>Leptospirales</taxon>
        <taxon>Leptospiraceae</taxon>
        <taxon>Leptospira</taxon>
    </lineage>
</organism>
<name>A0ABV5BNR7_9LEPT</name>
<gene>
    <name evidence="1" type="ORF">ACE5IX_05970</name>
</gene>
<evidence type="ECO:0008006" key="3">
    <source>
        <dbReference type="Google" id="ProtNLM"/>
    </source>
</evidence>
<dbReference type="RefSeq" id="WP_232218339.1">
    <property type="nucleotide sequence ID" value="NZ_JBHILI010000002.1"/>
</dbReference>
<comment type="caution">
    <text evidence="1">The sequence shown here is derived from an EMBL/GenBank/DDBJ whole genome shotgun (WGS) entry which is preliminary data.</text>
</comment>
<dbReference type="EMBL" id="JBHILJ010000002">
    <property type="protein sequence ID" value="MFB5736044.1"/>
    <property type="molecule type" value="Genomic_DNA"/>
</dbReference>
<evidence type="ECO:0000313" key="1">
    <source>
        <dbReference type="EMBL" id="MFB5736044.1"/>
    </source>
</evidence>
<proteinExistence type="predicted"/>
<keyword evidence="2" id="KW-1185">Reference proteome</keyword>
<dbReference type="Proteomes" id="UP001580391">
    <property type="component" value="Unassembled WGS sequence"/>
</dbReference>
<sequence length="288" mass="32512">MPSVWKGLRFGFLLLFYIAGLSAVFGEEAPIAPKMKELPKNQAPAPEGNWEIGARFGWGIRGPNRFDQNLNGFSSTLDPRIPSSTTQENNRMMTQGEMFARTKFGENFKVGFLGGFRYFQNFHLTNVTTEPFYTRLDFGMESIYFLAMVWQEGRFNRLLRWEAGLGMGYAQALWTTKGYATDGKDFYSQEGNLKGSGMEFRLEGSLNAPITDTVTLSFGTYLSWINIASFDGSFNGDYASIYIRQDGRVSPLTESANQDNILLSNQYSRKLDMQSAYGGLFFGVNYKL</sequence>
<dbReference type="NCBIfam" id="NF047519">
    <property type="entry name" value="LIC_11366_fam"/>
    <property type="match status" value="1"/>
</dbReference>
<protein>
    <recommendedName>
        <fullName evidence="3">Outer membrane protein beta-barrel domain-containing protein</fullName>
    </recommendedName>
</protein>